<dbReference type="Proteomes" id="UP000266113">
    <property type="component" value="Unassembled WGS sequence"/>
</dbReference>
<gene>
    <name evidence="2" type="ORF">SMC1_08725</name>
</gene>
<organism evidence="2 3">
    <name type="scientific">Candidatus Cryosericum septentrionale</name>
    <dbReference type="NCBI Taxonomy" id="2290913"/>
    <lineage>
        <taxon>Bacteria</taxon>
        <taxon>Pseudomonadati</taxon>
        <taxon>Caldisericota/Cryosericota group</taxon>
        <taxon>Candidatus Cryosericota</taxon>
        <taxon>Candidatus Cryosericia</taxon>
        <taxon>Candidatus Cryosericales</taxon>
        <taxon>Candidatus Cryosericaceae</taxon>
        <taxon>Candidatus Cryosericum</taxon>
    </lineage>
</organism>
<dbReference type="PANTHER" id="PTHR22916:SF3">
    <property type="entry name" value="UDP-GLCNAC:BETAGAL BETA-1,3-N-ACETYLGLUCOSAMINYLTRANSFERASE-LIKE PROTEIN 1"/>
    <property type="match status" value="1"/>
</dbReference>
<dbReference type="GO" id="GO:0016758">
    <property type="term" value="F:hexosyltransferase activity"/>
    <property type="evidence" value="ECO:0007669"/>
    <property type="project" value="UniProtKB-ARBA"/>
</dbReference>
<evidence type="ECO:0000259" key="1">
    <source>
        <dbReference type="Pfam" id="PF00535"/>
    </source>
</evidence>
<dbReference type="SUPFAM" id="SSF53448">
    <property type="entry name" value="Nucleotide-diphospho-sugar transferases"/>
    <property type="match status" value="1"/>
</dbReference>
<dbReference type="Pfam" id="PF00535">
    <property type="entry name" value="Glycos_transf_2"/>
    <property type="match status" value="1"/>
</dbReference>
<dbReference type="Gene3D" id="3.90.550.10">
    <property type="entry name" value="Spore Coat Polysaccharide Biosynthesis Protein SpsA, Chain A"/>
    <property type="match status" value="1"/>
</dbReference>
<proteinExistence type="predicted"/>
<dbReference type="InterPro" id="IPR029044">
    <property type="entry name" value="Nucleotide-diphossugar_trans"/>
</dbReference>
<accession>A0A398DPS8</accession>
<sequence length="342" mass="39465">MVLRHSTQNPRRIPMAIVDVLVPTFNRSAMLGQCLESIQAQTYTDIRVIIGDNCSDDDTRTVAQDFCDRDSRFSYVRNATNLGMYGNMNALFTRVMAPYVHFMHDDDWLEPCFYERMIAGLEESPEVGLAWPRVILSQGENETAYRLPERFNHDQVLPAETAFKELVHGNFIIFPAVILRTSVLREMGSFPEYMAADWLMWLRIALHHDLKFIDNPLFHYRLHEGQGCADILRMGQSNINMFVFASGLEDFSGRQTEIAVAGFESVCSDMMGIVVKGQPQTPRSIRELCSYFLKHVPDHHGEIRRVEMIALAYAVYPPWLKLRMGGGLRHWLRYLVLPWSRR</sequence>
<dbReference type="EMBL" id="QXIY01000040">
    <property type="protein sequence ID" value="RIE15989.1"/>
    <property type="molecule type" value="Genomic_DNA"/>
</dbReference>
<comment type="caution">
    <text evidence="2">The sequence shown here is derived from an EMBL/GenBank/DDBJ whole genome shotgun (WGS) entry which is preliminary data.</text>
</comment>
<dbReference type="AlphaFoldDB" id="A0A398DPS8"/>
<evidence type="ECO:0000313" key="2">
    <source>
        <dbReference type="EMBL" id="RIE15989.1"/>
    </source>
</evidence>
<dbReference type="CDD" id="cd00761">
    <property type="entry name" value="Glyco_tranf_GTA_type"/>
    <property type="match status" value="1"/>
</dbReference>
<evidence type="ECO:0000313" key="3">
    <source>
        <dbReference type="Proteomes" id="UP000266113"/>
    </source>
</evidence>
<name>A0A398DPS8_9BACT</name>
<dbReference type="InterPro" id="IPR001173">
    <property type="entry name" value="Glyco_trans_2-like"/>
</dbReference>
<keyword evidence="2" id="KW-0808">Transferase</keyword>
<dbReference type="PANTHER" id="PTHR22916">
    <property type="entry name" value="GLYCOSYLTRANSFERASE"/>
    <property type="match status" value="1"/>
</dbReference>
<dbReference type="OrthoDB" id="9815829at2"/>
<feature type="domain" description="Glycosyltransferase 2-like" evidence="1">
    <location>
        <begin position="20"/>
        <end position="157"/>
    </location>
</feature>
<reference evidence="2 3" key="1">
    <citation type="submission" date="2018-09" db="EMBL/GenBank/DDBJ databases">
        <title>Discovery and Ecogenomic Context for Candidatus Cryosericales, a Global Caldiserica Order Active in Thawing Permafrost.</title>
        <authorList>
            <person name="Martinez M.A."/>
            <person name="Woodcroft B.J."/>
            <person name="Ignacio Espinoza J.C."/>
            <person name="Zayed A."/>
            <person name="Singleton C.M."/>
            <person name="Boyd J."/>
            <person name="Li Y.-F."/>
            <person name="Purvine S."/>
            <person name="Maughan H."/>
            <person name="Hodgkins S.B."/>
            <person name="Anderson D."/>
            <person name="Sederholm M."/>
            <person name="Temperton B."/>
            <person name="Saleska S.R."/>
            <person name="Tyson G.W."/>
            <person name="Rich V.I."/>
        </authorList>
    </citation>
    <scope>NUCLEOTIDE SEQUENCE [LARGE SCALE GENOMIC DNA]</scope>
    <source>
        <strain evidence="2 3">SMC1</strain>
    </source>
</reference>
<protein>
    <submittedName>
        <fullName evidence="2">Glycosyltransferase family 2 protein</fullName>
    </submittedName>
</protein>
<keyword evidence="3" id="KW-1185">Reference proteome</keyword>